<feature type="transmembrane region" description="Helical" evidence="1">
    <location>
        <begin position="7"/>
        <end position="29"/>
    </location>
</feature>
<evidence type="ECO:0000313" key="2">
    <source>
        <dbReference type="EMBL" id="SHO47311.1"/>
    </source>
</evidence>
<dbReference type="OrthoDB" id="9843596at2"/>
<dbReference type="AlphaFoldDB" id="A0A1M7Y4U4"/>
<reference evidence="2 3" key="1">
    <citation type="submission" date="2016-12" db="EMBL/GenBank/DDBJ databases">
        <authorList>
            <person name="Song W.-J."/>
            <person name="Kurnit D.M."/>
        </authorList>
    </citation>
    <scope>NUCLEOTIDE SEQUENCE [LARGE SCALE GENOMIC DNA]</scope>
    <source>
        <strain evidence="2 3">DSM 18488</strain>
    </source>
</reference>
<feature type="transmembrane region" description="Helical" evidence="1">
    <location>
        <begin position="111"/>
        <end position="132"/>
    </location>
</feature>
<feature type="transmembrane region" description="Helical" evidence="1">
    <location>
        <begin position="49"/>
        <end position="68"/>
    </location>
</feature>
<gene>
    <name evidence="2" type="ORF">SAMN02745220_01824</name>
</gene>
<protein>
    <submittedName>
        <fullName evidence="2">Uncharacterized protein</fullName>
    </submittedName>
</protein>
<evidence type="ECO:0000256" key="1">
    <source>
        <dbReference type="SAM" id="Phobius"/>
    </source>
</evidence>
<sequence length="144" mass="16612">MNALNQLRAVLIFIALFHLAFGFGLMFSIDFQKAAIAHYGGTLDWNTTNIYFIRIIGSFAFVLGYLAWMASRDPMRHKVIIIGFIEFFILRNISRHLFADELYTALNVSQMMNVMTSVFFGLQALLLTYLLWRTSRKGSNVNRE</sequence>
<proteinExistence type="predicted"/>
<keyword evidence="1" id="KW-1133">Transmembrane helix</keyword>
<name>A0A1M7Y4U4_9BACT</name>
<accession>A0A1M7Y4U4</accession>
<feature type="transmembrane region" description="Helical" evidence="1">
    <location>
        <begin position="80"/>
        <end position="99"/>
    </location>
</feature>
<dbReference type="RefSeq" id="WP_073613141.1">
    <property type="nucleotide sequence ID" value="NZ_FRFE01000007.1"/>
</dbReference>
<organism evidence="2 3">
    <name type="scientific">Desulfopila aestuarii DSM 18488</name>
    <dbReference type="NCBI Taxonomy" id="1121416"/>
    <lineage>
        <taxon>Bacteria</taxon>
        <taxon>Pseudomonadati</taxon>
        <taxon>Thermodesulfobacteriota</taxon>
        <taxon>Desulfobulbia</taxon>
        <taxon>Desulfobulbales</taxon>
        <taxon>Desulfocapsaceae</taxon>
        <taxon>Desulfopila</taxon>
    </lineage>
</organism>
<evidence type="ECO:0000313" key="3">
    <source>
        <dbReference type="Proteomes" id="UP000184603"/>
    </source>
</evidence>
<dbReference type="STRING" id="1121416.SAMN02745220_01824"/>
<keyword evidence="1" id="KW-0472">Membrane</keyword>
<keyword evidence="3" id="KW-1185">Reference proteome</keyword>
<dbReference type="Proteomes" id="UP000184603">
    <property type="component" value="Unassembled WGS sequence"/>
</dbReference>
<keyword evidence="1" id="KW-0812">Transmembrane</keyword>
<dbReference type="EMBL" id="FRFE01000007">
    <property type="protein sequence ID" value="SHO47311.1"/>
    <property type="molecule type" value="Genomic_DNA"/>
</dbReference>